<protein>
    <submittedName>
        <fullName evidence="3">TerD family protein</fullName>
    </submittedName>
</protein>
<dbReference type="EMBL" id="JASCIR010000005">
    <property type="protein sequence ID" value="MDI3386374.1"/>
    <property type="molecule type" value="Genomic_DNA"/>
</dbReference>
<organism evidence="3 4">
    <name type="scientific">Streptomyces solicavernae</name>
    <dbReference type="NCBI Taxonomy" id="3043614"/>
    <lineage>
        <taxon>Bacteria</taxon>
        <taxon>Bacillati</taxon>
        <taxon>Actinomycetota</taxon>
        <taxon>Actinomycetes</taxon>
        <taxon>Kitasatosporales</taxon>
        <taxon>Streptomycetaceae</taxon>
        <taxon>Streptomyces</taxon>
    </lineage>
</organism>
<comment type="caution">
    <text evidence="3">The sequence shown here is derived from an EMBL/GenBank/DDBJ whole genome shotgun (WGS) entry which is preliminary data.</text>
</comment>
<keyword evidence="4" id="KW-1185">Reference proteome</keyword>
<dbReference type="Gene3D" id="2.60.60.30">
    <property type="entry name" value="sav2460 like domains"/>
    <property type="match status" value="1"/>
</dbReference>
<gene>
    <name evidence="3" type="ORF">QIS99_09125</name>
</gene>
<dbReference type="RefSeq" id="WP_282512202.1">
    <property type="nucleotide sequence ID" value="NZ_JASCIR010000005.1"/>
</dbReference>
<name>A0ABT6RPN4_9ACTN</name>
<dbReference type="CDD" id="cd06974">
    <property type="entry name" value="TerD_like"/>
    <property type="match status" value="1"/>
</dbReference>
<feature type="domain" description="TerD" evidence="2">
    <location>
        <begin position="4"/>
        <end position="163"/>
    </location>
</feature>
<dbReference type="PANTHER" id="PTHR32097">
    <property type="entry name" value="CAMP-BINDING PROTEIN 1-RELATED"/>
    <property type="match status" value="1"/>
</dbReference>
<reference evidence="3 4" key="1">
    <citation type="submission" date="2023-05" db="EMBL/GenBank/DDBJ databases">
        <title>Draft genome sequence of Streptomyces sp. B-S-A8 isolated from a cave soil in Thailand.</title>
        <authorList>
            <person name="Chamroensaksri N."/>
            <person name="Muangham S."/>
        </authorList>
    </citation>
    <scope>NUCLEOTIDE SEQUENCE [LARGE SCALE GENOMIC DNA]</scope>
    <source>
        <strain evidence="3 4">B-S-A8</strain>
    </source>
</reference>
<proteinExistence type="inferred from homology"/>
<evidence type="ECO:0000313" key="4">
    <source>
        <dbReference type="Proteomes" id="UP001224661"/>
    </source>
</evidence>
<sequence>MSSVKKGLGKVEVALRWDPSPMGAPEHDLDIVAAAYTTGAGYADPEYVVHFDSRSPDGTITLNRDSRTGQGFGYDEVMTLEFDRLAATYTRVVVGVVIQQNDGRKTFGDIQNTGVRIAEGYTELATSDLGEAAGGTAATIAEFTRDPETGTWEFRSTIRGFDADPTSFTAQLSALS</sequence>
<dbReference type="Proteomes" id="UP001224661">
    <property type="component" value="Unassembled WGS sequence"/>
</dbReference>
<dbReference type="Pfam" id="PF02342">
    <property type="entry name" value="TerD"/>
    <property type="match status" value="1"/>
</dbReference>
<comment type="similarity">
    <text evidence="1">Belongs to the CAPAB/TerDEXZ family.</text>
</comment>
<evidence type="ECO:0000313" key="3">
    <source>
        <dbReference type="EMBL" id="MDI3386374.1"/>
    </source>
</evidence>
<evidence type="ECO:0000256" key="1">
    <source>
        <dbReference type="ARBA" id="ARBA00008775"/>
    </source>
</evidence>
<dbReference type="PANTHER" id="PTHR32097:SF4">
    <property type="entry name" value="GENERAL STRESS PROTEIN 16U"/>
    <property type="match status" value="1"/>
</dbReference>
<evidence type="ECO:0000259" key="2">
    <source>
        <dbReference type="Pfam" id="PF02342"/>
    </source>
</evidence>
<dbReference type="InterPro" id="IPR003325">
    <property type="entry name" value="TerD"/>
</dbReference>
<accession>A0ABT6RPN4</accession>
<dbReference type="InterPro" id="IPR051324">
    <property type="entry name" value="Stress/Tellurium_Resist"/>
</dbReference>